<dbReference type="SUPFAM" id="SSF52172">
    <property type="entry name" value="CheY-like"/>
    <property type="match status" value="1"/>
</dbReference>
<dbReference type="GO" id="GO:0006355">
    <property type="term" value="P:regulation of DNA-templated transcription"/>
    <property type="evidence" value="ECO:0007669"/>
    <property type="project" value="InterPro"/>
</dbReference>
<gene>
    <name evidence="5" type="ORF">CD175_27430</name>
</gene>
<evidence type="ECO:0000259" key="4">
    <source>
        <dbReference type="PROSITE" id="PS50110"/>
    </source>
</evidence>
<dbReference type="PANTHER" id="PTHR45566">
    <property type="entry name" value="HTH-TYPE TRANSCRIPTIONAL REGULATOR YHJB-RELATED"/>
    <property type="match status" value="1"/>
</dbReference>
<dbReference type="PANTHER" id="PTHR45566:SF2">
    <property type="entry name" value="NARL SUBFAMILY"/>
    <property type="match status" value="1"/>
</dbReference>
<sequence length="213" mass="23407">MQVSQYTSGDVAQERIERVLIVDDDPSVRALLNIILMRDNHIIVGAAGSGAEAVRLVRTTAPSLMLLDLDMPRMEGLATLRKLRQHYPWLPVIVLSMLAPEVYALRCARLGARGFLSKGEGVALLSVIMGQVRRGLLLFPCQVAEGVMPFNNLADRELIALRCLVRGGDMDTVAAALSVSRDVVSVLRRRLLTKLGLSTDEELIGFGRRFKLS</sequence>
<dbReference type="Pfam" id="PF00072">
    <property type="entry name" value="Response_reg"/>
    <property type="match status" value="1"/>
</dbReference>
<evidence type="ECO:0000256" key="3">
    <source>
        <dbReference type="PROSITE-ProRule" id="PRU00169"/>
    </source>
</evidence>
<evidence type="ECO:0000256" key="1">
    <source>
        <dbReference type="ARBA" id="ARBA00022553"/>
    </source>
</evidence>
<evidence type="ECO:0000313" key="5">
    <source>
        <dbReference type="EMBL" id="PPK35923.1"/>
    </source>
</evidence>
<keyword evidence="6" id="KW-1185">Reference proteome</keyword>
<protein>
    <recommendedName>
        <fullName evidence="4">Response regulatory domain-containing protein</fullName>
    </recommendedName>
</protein>
<dbReference type="InterPro" id="IPR051015">
    <property type="entry name" value="EvgA-like"/>
</dbReference>
<dbReference type="AlphaFoldDB" id="A0A2S6FEQ1"/>
<dbReference type="InterPro" id="IPR011006">
    <property type="entry name" value="CheY-like_superfamily"/>
</dbReference>
<dbReference type="Pfam" id="PF00196">
    <property type="entry name" value="GerE"/>
    <property type="match status" value="1"/>
</dbReference>
<keyword evidence="1 3" id="KW-0597">Phosphoprotein</keyword>
<dbReference type="SMART" id="SM00421">
    <property type="entry name" value="HTH_LUXR"/>
    <property type="match status" value="1"/>
</dbReference>
<proteinExistence type="predicted"/>
<evidence type="ECO:0000256" key="2">
    <source>
        <dbReference type="ARBA" id="ARBA00023125"/>
    </source>
</evidence>
<keyword evidence="2" id="KW-0238">DNA-binding</keyword>
<dbReference type="InterPro" id="IPR058245">
    <property type="entry name" value="NreC/VraR/RcsB-like_REC"/>
</dbReference>
<dbReference type="SUPFAM" id="SSF46894">
    <property type="entry name" value="C-terminal effector domain of the bipartite response regulators"/>
    <property type="match status" value="1"/>
</dbReference>
<dbReference type="EMBL" id="NIRS01000008">
    <property type="protein sequence ID" value="PPK35923.1"/>
    <property type="molecule type" value="Genomic_DNA"/>
</dbReference>
<dbReference type="InterPro" id="IPR000792">
    <property type="entry name" value="Tscrpt_reg_LuxR_C"/>
</dbReference>
<dbReference type="PROSITE" id="PS50110">
    <property type="entry name" value="RESPONSE_REGULATORY"/>
    <property type="match status" value="1"/>
</dbReference>
<dbReference type="Gene3D" id="1.10.10.10">
    <property type="entry name" value="Winged helix-like DNA-binding domain superfamily/Winged helix DNA-binding domain"/>
    <property type="match status" value="1"/>
</dbReference>
<dbReference type="InterPro" id="IPR016032">
    <property type="entry name" value="Sig_transdc_resp-reg_C-effctor"/>
</dbReference>
<accession>A0A2S6FEQ1</accession>
<feature type="domain" description="Response regulatory" evidence="4">
    <location>
        <begin position="18"/>
        <end position="133"/>
    </location>
</feature>
<reference evidence="6" key="1">
    <citation type="submission" date="2017-06" db="EMBL/GenBank/DDBJ databases">
        <authorList>
            <person name="Furmanczyk E.M."/>
        </authorList>
    </citation>
    <scope>NUCLEOTIDE SEQUENCE [LARGE SCALE GENOMIC DNA]</scope>
    <source>
        <strain evidence="6">AP3_16</strain>
    </source>
</reference>
<dbReference type="GO" id="GO:0003677">
    <property type="term" value="F:DNA binding"/>
    <property type="evidence" value="ECO:0007669"/>
    <property type="project" value="UniProtKB-KW"/>
</dbReference>
<dbReference type="InterPro" id="IPR001789">
    <property type="entry name" value="Sig_transdc_resp-reg_receiver"/>
</dbReference>
<dbReference type="Proteomes" id="UP000238541">
    <property type="component" value="Unassembled WGS sequence"/>
</dbReference>
<dbReference type="RefSeq" id="WP_104451261.1">
    <property type="nucleotide sequence ID" value="NZ_NIRS01000008.1"/>
</dbReference>
<dbReference type="CDD" id="cd17535">
    <property type="entry name" value="REC_NarL-like"/>
    <property type="match status" value="1"/>
</dbReference>
<feature type="modified residue" description="4-aspartylphosphate" evidence="3">
    <location>
        <position position="68"/>
    </location>
</feature>
<evidence type="ECO:0000313" key="6">
    <source>
        <dbReference type="Proteomes" id="UP000238541"/>
    </source>
</evidence>
<dbReference type="Gene3D" id="3.40.50.2300">
    <property type="match status" value="1"/>
</dbReference>
<name>A0A2S6FEQ1_9PSED</name>
<comment type="caution">
    <text evidence="5">The sequence shown here is derived from an EMBL/GenBank/DDBJ whole genome shotgun (WGS) entry which is preliminary data.</text>
</comment>
<organism evidence="5 6">
    <name type="scientific">Pseudomonas laurylsulfatiphila</name>
    <dbReference type="NCBI Taxonomy" id="2011015"/>
    <lineage>
        <taxon>Bacteria</taxon>
        <taxon>Pseudomonadati</taxon>
        <taxon>Pseudomonadota</taxon>
        <taxon>Gammaproteobacteria</taxon>
        <taxon>Pseudomonadales</taxon>
        <taxon>Pseudomonadaceae</taxon>
        <taxon>Pseudomonas</taxon>
    </lineage>
</organism>
<dbReference type="SMART" id="SM00448">
    <property type="entry name" value="REC"/>
    <property type="match status" value="1"/>
</dbReference>
<dbReference type="GO" id="GO:0000160">
    <property type="term" value="P:phosphorelay signal transduction system"/>
    <property type="evidence" value="ECO:0007669"/>
    <property type="project" value="InterPro"/>
</dbReference>
<dbReference type="InterPro" id="IPR036388">
    <property type="entry name" value="WH-like_DNA-bd_sf"/>
</dbReference>